<dbReference type="EMBL" id="NNAY01006023">
    <property type="protein sequence ID" value="OXU16484.1"/>
    <property type="molecule type" value="Genomic_DNA"/>
</dbReference>
<organism evidence="1 2">
    <name type="scientific">Trichomalopsis sarcophagae</name>
    <dbReference type="NCBI Taxonomy" id="543379"/>
    <lineage>
        <taxon>Eukaryota</taxon>
        <taxon>Metazoa</taxon>
        <taxon>Ecdysozoa</taxon>
        <taxon>Arthropoda</taxon>
        <taxon>Hexapoda</taxon>
        <taxon>Insecta</taxon>
        <taxon>Pterygota</taxon>
        <taxon>Neoptera</taxon>
        <taxon>Endopterygota</taxon>
        <taxon>Hymenoptera</taxon>
        <taxon>Apocrita</taxon>
        <taxon>Proctotrupomorpha</taxon>
        <taxon>Chalcidoidea</taxon>
        <taxon>Pteromalidae</taxon>
        <taxon>Pteromalinae</taxon>
        <taxon>Trichomalopsis</taxon>
    </lineage>
</organism>
<dbReference type="AlphaFoldDB" id="A0A232EDS7"/>
<protein>
    <submittedName>
        <fullName evidence="1">Uncharacterized protein</fullName>
    </submittedName>
</protein>
<evidence type="ECO:0000313" key="2">
    <source>
        <dbReference type="Proteomes" id="UP000215335"/>
    </source>
</evidence>
<evidence type="ECO:0000313" key="1">
    <source>
        <dbReference type="EMBL" id="OXU16484.1"/>
    </source>
</evidence>
<sequence length="105" mass="12476">MSASEMICFSRYLSSLVGFSIKEDNPTWKLYILFRRIIAIVTSPQIDKAHIIQLELLVSDFLLLYIDLYGPLKYKFHNMLHLGRSLRKYGPLIYTWCMRFESKHK</sequence>
<reference evidence="1 2" key="1">
    <citation type="journal article" date="2017" name="Curr. Biol.">
        <title>The Evolution of Venom by Co-option of Single-Copy Genes.</title>
        <authorList>
            <person name="Martinson E.O."/>
            <person name="Mrinalini"/>
            <person name="Kelkar Y.D."/>
            <person name="Chang C.H."/>
            <person name="Werren J.H."/>
        </authorList>
    </citation>
    <scope>NUCLEOTIDE SEQUENCE [LARGE SCALE GENOMIC DNA]</scope>
    <source>
        <strain evidence="1 2">Alberta</strain>
        <tissue evidence="1">Whole body</tissue>
    </source>
</reference>
<keyword evidence="2" id="KW-1185">Reference proteome</keyword>
<dbReference type="OrthoDB" id="8192078at2759"/>
<proteinExistence type="predicted"/>
<name>A0A232EDS7_9HYME</name>
<comment type="caution">
    <text evidence="1">The sequence shown here is derived from an EMBL/GenBank/DDBJ whole genome shotgun (WGS) entry which is preliminary data.</text>
</comment>
<gene>
    <name evidence="1" type="ORF">TSAR_011680</name>
</gene>
<dbReference type="Proteomes" id="UP000215335">
    <property type="component" value="Unassembled WGS sequence"/>
</dbReference>
<accession>A0A232EDS7</accession>